<evidence type="ECO:0000313" key="3">
    <source>
        <dbReference type="Proteomes" id="UP000184222"/>
    </source>
</evidence>
<dbReference type="RefSeq" id="WP_072711230.1">
    <property type="nucleotide sequence ID" value="NZ_CP016796.1"/>
</dbReference>
<dbReference type="OrthoDB" id="9776116at2"/>
<dbReference type="Proteomes" id="UP000184222">
    <property type="component" value="Chromosome"/>
</dbReference>
<dbReference type="Gene3D" id="3.40.50.410">
    <property type="entry name" value="von Willebrand factor, type A domain"/>
    <property type="match status" value="1"/>
</dbReference>
<dbReference type="InterPro" id="IPR036465">
    <property type="entry name" value="vWFA_dom_sf"/>
</dbReference>
<name>A0A1L4BQ98_9GAMM</name>
<dbReference type="SUPFAM" id="SSF53300">
    <property type="entry name" value="vWA-like"/>
    <property type="match status" value="1"/>
</dbReference>
<dbReference type="PANTHER" id="PTHR33608">
    <property type="entry name" value="BLL2464 PROTEIN"/>
    <property type="match status" value="1"/>
</dbReference>
<dbReference type="InterPro" id="IPR002881">
    <property type="entry name" value="DUF58"/>
</dbReference>
<dbReference type="STRING" id="573570.F7310_01060"/>
<proteinExistence type="predicted"/>
<feature type="domain" description="DUF58" evidence="1">
    <location>
        <begin position="53"/>
        <end position="252"/>
    </location>
</feature>
<protein>
    <recommendedName>
        <fullName evidence="1">DUF58 domain-containing protein</fullName>
    </recommendedName>
</protein>
<dbReference type="PANTHER" id="PTHR33608:SF12">
    <property type="entry name" value="DUF58 DOMAIN-CONTAINING PROTEIN"/>
    <property type="match status" value="1"/>
</dbReference>
<gene>
    <name evidence="2" type="ORF">F7310_01060</name>
</gene>
<dbReference type="AlphaFoldDB" id="A0A1L4BQ98"/>
<dbReference type="EMBL" id="CP016796">
    <property type="protein sequence ID" value="API86030.1"/>
    <property type="molecule type" value="Genomic_DNA"/>
</dbReference>
<reference evidence="2 3" key="1">
    <citation type="journal article" date="2016" name="Appl. Environ. Microbiol.">
        <title>Whole genome relationships among Francisella bacteria of diverse origin define new species and provide specific regions for detection.</title>
        <authorList>
            <person name="Challacombe J.F."/>
            <person name="Petersen J.M."/>
            <person name="Gallegos-Graves V."/>
            <person name="Hodge D."/>
            <person name="Pillai S."/>
            <person name="Kuske C.R."/>
        </authorList>
    </citation>
    <scope>NUCLEOTIDE SEQUENCE [LARGE SCALE GENOMIC DNA]</scope>
    <source>
        <strain evidence="3">TX07-7310</strain>
    </source>
</reference>
<evidence type="ECO:0000313" key="2">
    <source>
        <dbReference type="EMBL" id="API86030.1"/>
    </source>
</evidence>
<sequence length="303" mass="34719">MKNYKGIKPDVQELLSYRYQTKALKLFASQRVNSVNAGNSLSKAKGRGMDFDEVRHYQAGDDIRLMHWALTARLGKPYTKVYHEERERSLYFVLDQSKSMHFGTRECFKSVKASNILALIGFGALEAHEKVGGIIFDDNGYNFYPAKQNKSALVKMFNFVANDEKKYQLSSDKRLAEALKFLYAKIRSSSIVVVISDFSSFDEEANRYLKLLNNKNSVINVFSYDPIEKDLPGLDTYYFSDGKQRVVLDSASKKQNQVYKNIYKSRHDAIEEFSRKNKTGFIEVATNDNLVKTINYGVANYAK</sequence>
<dbReference type="KEGG" id="frx:F7310_01060"/>
<evidence type="ECO:0000259" key="1">
    <source>
        <dbReference type="Pfam" id="PF01882"/>
    </source>
</evidence>
<dbReference type="Pfam" id="PF01882">
    <property type="entry name" value="DUF58"/>
    <property type="match status" value="1"/>
</dbReference>
<organism evidence="2 3">
    <name type="scientific">Francisella uliginis</name>
    <dbReference type="NCBI Taxonomy" id="573570"/>
    <lineage>
        <taxon>Bacteria</taxon>
        <taxon>Pseudomonadati</taxon>
        <taxon>Pseudomonadota</taxon>
        <taxon>Gammaproteobacteria</taxon>
        <taxon>Thiotrichales</taxon>
        <taxon>Francisellaceae</taxon>
        <taxon>Francisella</taxon>
    </lineage>
</organism>
<accession>A0A1L4BQ98</accession>
<keyword evidence="3" id="KW-1185">Reference proteome</keyword>